<evidence type="ECO:0000313" key="2">
    <source>
        <dbReference type="Proteomes" id="UP000002384"/>
    </source>
</evidence>
<reference evidence="2" key="1">
    <citation type="journal article" date="2011" name="MBio">
        <title>Novel metabolic attributes of the genus Cyanothece, comprising a group of unicellular nitrogen-fixing Cyanobacteria.</title>
        <authorList>
            <person name="Bandyopadhyay A."/>
            <person name="Elvitigala T."/>
            <person name="Welsh E."/>
            <person name="Stockel J."/>
            <person name="Liberton M."/>
            <person name="Min H."/>
            <person name="Sherman L.A."/>
            <person name="Pakrasi H.B."/>
        </authorList>
    </citation>
    <scope>NUCLEOTIDE SEQUENCE [LARGE SCALE GENOMIC DNA]</scope>
    <source>
        <strain evidence="2">PCC 7424</strain>
    </source>
</reference>
<organism evidence="1 2">
    <name type="scientific">Gloeothece citriformis (strain PCC 7424)</name>
    <name type="common">Cyanothece sp. (strain PCC 7424)</name>
    <dbReference type="NCBI Taxonomy" id="65393"/>
    <lineage>
        <taxon>Bacteria</taxon>
        <taxon>Bacillati</taxon>
        <taxon>Cyanobacteriota</taxon>
        <taxon>Cyanophyceae</taxon>
        <taxon>Oscillatoriophycideae</taxon>
        <taxon>Chroococcales</taxon>
        <taxon>Aphanothecaceae</taxon>
        <taxon>Gloeothece</taxon>
        <taxon>Gloeothece citriformis</taxon>
    </lineage>
</organism>
<protein>
    <submittedName>
        <fullName evidence="1">Uncharacterized protein</fullName>
    </submittedName>
</protein>
<name>B7KD84_GLOC7</name>
<dbReference type="eggNOG" id="ENOG5030R38">
    <property type="taxonomic scope" value="Bacteria"/>
</dbReference>
<sequence length="80" mass="9478">MKQPKNHQPHLQSFLYPKHHYRGKWTANTFLFNANLQEFSQKINYLSNLVANGKLSPEDAYQSIENLYQQLELSKQNLEL</sequence>
<dbReference type="STRING" id="65393.PCC7424_0438"/>
<evidence type="ECO:0000313" key="1">
    <source>
        <dbReference type="EMBL" id="ACK68904.1"/>
    </source>
</evidence>
<accession>B7KD84</accession>
<gene>
    <name evidence="1" type="ordered locus">PCC7424_0438</name>
</gene>
<dbReference type="Proteomes" id="UP000002384">
    <property type="component" value="Chromosome"/>
</dbReference>
<dbReference type="HOGENOM" id="CLU_163892_1_0_3"/>
<dbReference type="Pfam" id="PF23856">
    <property type="entry name" value="DUF7219"/>
    <property type="match status" value="1"/>
</dbReference>
<dbReference type="OrthoDB" id="426986at2"/>
<keyword evidence="2" id="KW-1185">Reference proteome</keyword>
<dbReference type="AlphaFoldDB" id="B7KD84"/>
<dbReference type="EMBL" id="CP001291">
    <property type="protein sequence ID" value="ACK68904.1"/>
    <property type="molecule type" value="Genomic_DNA"/>
</dbReference>
<dbReference type="RefSeq" id="WP_012597851.1">
    <property type="nucleotide sequence ID" value="NC_011729.1"/>
</dbReference>
<dbReference type="InterPro" id="IPR055643">
    <property type="entry name" value="DUF7219"/>
</dbReference>
<dbReference type="KEGG" id="cyc:PCC7424_0438"/>
<proteinExistence type="predicted"/>